<proteinExistence type="predicted"/>
<sequence length="108" mass="11867">MEMMKRNFGYDVLLGSVLALAVLASFLALAVLLVELSYDADAPTEEFMPNGTARPMSLRYLCLALCRTSTVRSENDSFRDQYLVPGPTQSDIAANLEMTAMPIRDRGG</sequence>
<evidence type="ECO:0000313" key="2">
    <source>
        <dbReference type="Proteomes" id="UP000052023"/>
    </source>
</evidence>
<accession>A0A0R3M801</accession>
<keyword evidence="2" id="KW-1185">Reference proteome</keyword>
<organism evidence="1 2">
    <name type="scientific">Bradyrhizobium retamae</name>
    <dbReference type="NCBI Taxonomy" id="1300035"/>
    <lineage>
        <taxon>Bacteria</taxon>
        <taxon>Pseudomonadati</taxon>
        <taxon>Pseudomonadota</taxon>
        <taxon>Alphaproteobacteria</taxon>
        <taxon>Hyphomicrobiales</taxon>
        <taxon>Nitrobacteraceae</taxon>
        <taxon>Bradyrhizobium</taxon>
    </lineage>
</organism>
<name>A0A0R3M801_9BRAD</name>
<protein>
    <submittedName>
        <fullName evidence="1">Uncharacterized protein</fullName>
    </submittedName>
</protein>
<dbReference type="EMBL" id="LLYA01000220">
    <property type="protein sequence ID" value="KRR16263.1"/>
    <property type="molecule type" value="Genomic_DNA"/>
</dbReference>
<evidence type="ECO:0000313" key="1">
    <source>
        <dbReference type="EMBL" id="KRR16263.1"/>
    </source>
</evidence>
<dbReference type="AlphaFoldDB" id="A0A0R3M801"/>
<reference evidence="1 2" key="1">
    <citation type="submission" date="2014-03" db="EMBL/GenBank/DDBJ databases">
        <title>Bradyrhizobium valentinum sp. nov., isolated from effective nodules of Lupinus mariae-josephae, a lupine endemic of basic-lime soils in Eastern Spain.</title>
        <authorList>
            <person name="Duran D."/>
            <person name="Rey L."/>
            <person name="Navarro A."/>
            <person name="Busquets A."/>
            <person name="Imperial J."/>
            <person name="Ruiz-Argueso T."/>
        </authorList>
    </citation>
    <scope>NUCLEOTIDE SEQUENCE [LARGE SCALE GENOMIC DNA]</scope>
    <source>
        <strain evidence="1 2">Ro19</strain>
    </source>
</reference>
<comment type="caution">
    <text evidence="1">The sequence shown here is derived from an EMBL/GenBank/DDBJ whole genome shotgun (WGS) entry which is preliminary data.</text>
</comment>
<dbReference type="Proteomes" id="UP000052023">
    <property type="component" value="Unassembled WGS sequence"/>
</dbReference>
<gene>
    <name evidence="1" type="ORF">CQ13_36960</name>
</gene>